<comment type="caution">
    <text evidence="1">The sequence shown here is derived from an EMBL/GenBank/DDBJ whole genome shotgun (WGS) entry which is preliminary data.</text>
</comment>
<dbReference type="EMBL" id="JBCFQK010000056">
    <property type="protein sequence ID" value="MFA9195971.1"/>
    <property type="molecule type" value="Genomic_DNA"/>
</dbReference>
<accession>A0ABV4TRJ6</accession>
<evidence type="ECO:0000313" key="2">
    <source>
        <dbReference type="Proteomes" id="UP001574170"/>
    </source>
</evidence>
<sequence length="235" mass="27820">LNDDNLNSKLEEFESEDERRDFLISEYVYTVREHFQELLFDNSNTSNKADYYVELLSELITNGVLHSKSNTFALMFVNNFSTKFSISDNGIGFEESLKSKTENFLYKPFELKNKIDKIKFLDVNSKILNNLHIIIETLYFSALKDRRGLFDLMISVVINSNGYFRLHSDNSQIIVSNRMNKELIELNILRNKLFDYHREILINKIKDDRYNDEMIKLKNDILDCFLSLYKNLCNK</sequence>
<feature type="non-terminal residue" evidence="1">
    <location>
        <position position="1"/>
    </location>
</feature>
<gene>
    <name evidence="1" type="ORF">AAGV33_16320</name>
</gene>
<proteinExistence type="predicted"/>
<reference evidence="1 2" key="1">
    <citation type="submission" date="2024-04" db="EMBL/GenBank/DDBJ databases">
        <title>New Clade of Flavobacterium.</title>
        <authorList>
            <person name="Matos L."/>
            <person name="Proenca D.N."/>
            <person name="Fransisco R.M."/>
            <person name="Chung A.P."/>
            <person name="Maccario L."/>
            <person name="Sorensen S.J."/>
            <person name="Morais P.V."/>
        </authorList>
    </citation>
    <scope>NUCLEOTIDE SEQUENCE [LARGE SCALE GENOMIC DNA]</scope>
    <source>
        <strain evidence="1 2">FBOR7N2.3</strain>
    </source>
</reference>
<evidence type="ECO:0008006" key="3">
    <source>
        <dbReference type="Google" id="ProtNLM"/>
    </source>
</evidence>
<name>A0ABV4TRJ6_9FLAO</name>
<keyword evidence="2" id="KW-1185">Reference proteome</keyword>
<evidence type="ECO:0000313" key="1">
    <source>
        <dbReference type="EMBL" id="MFA9195971.1"/>
    </source>
</evidence>
<protein>
    <recommendedName>
        <fullName evidence="3">ATP-binding protein</fullName>
    </recommendedName>
</protein>
<dbReference type="Proteomes" id="UP001574170">
    <property type="component" value="Unassembled WGS sequence"/>
</dbReference>
<dbReference type="RefSeq" id="WP_373393447.1">
    <property type="nucleotide sequence ID" value="NZ_JBCFQK010000056.1"/>
</dbReference>
<feature type="non-terminal residue" evidence="1">
    <location>
        <position position="235"/>
    </location>
</feature>
<organism evidence="1 2">
    <name type="scientific">Flavobacterium magnesitis</name>
    <dbReference type="NCBI Taxonomy" id="3138077"/>
    <lineage>
        <taxon>Bacteria</taxon>
        <taxon>Pseudomonadati</taxon>
        <taxon>Bacteroidota</taxon>
        <taxon>Flavobacteriia</taxon>
        <taxon>Flavobacteriales</taxon>
        <taxon>Flavobacteriaceae</taxon>
        <taxon>Flavobacterium</taxon>
    </lineage>
</organism>